<reference evidence="2 4" key="1">
    <citation type="journal article" date="2016" name="Plant Dis.">
        <title>Improved production of propionic acid using genome shuffling.</title>
        <authorList>
            <person name="Luna-Flores C.H."/>
            <person name="Palfreyman R.W."/>
            <person name="Kromer J.O."/>
            <person name="Nielsen L.K."/>
            <person name="Marcellin E."/>
        </authorList>
    </citation>
    <scope>NUCLEOTIDE SEQUENCE [LARGE SCALE GENOMIC DNA]</scope>
    <source>
        <strain evidence="2 4">F3E8</strain>
    </source>
</reference>
<dbReference type="AlphaFoldDB" id="A0AAC8YG39"/>
<protein>
    <submittedName>
        <fullName evidence="1">Glycosyl transferase family 1</fullName>
    </submittedName>
</protein>
<reference evidence="1 3" key="2">
    <citation type="submission" date="2016-02" db="EMBL/GenBank/DDBJ databases">
        <title>Complete Genome Sequence of Propionibacterium acidipropionici ATCC 55737.</title>
        <authorList>
            <person name="Luna Flores C.H."/>
            <person name="Nielsen L.K."/>
            <person name="Marcellin E."/>
        </authorList>
    </citation>
    <scope>NUCLEOTIDE SEQUENCE [LARGE SCALE GENOMIC DNA]</scope>
    <source>
        <strain evidence="1 3">ATCC 55737</strain>
    </source>
</reference>
<keyword evidence="4" id="KW-1185">Reference proteome</keyword>
<dbReference type="EMBL" id="CP015970">
    <property type="protein sequence ID" value="AOZ47516.1"/>
    <property type="molecule type" value="Genomic_DNA"/>
</dbReference>
<name>A0AAC8YG39_9ACTN</name>
<evidence type="ECO:0000313" key="4">
    <source>
        <dbReference type="Proteomes" id="UP000178666"/>
    </source>
</evidence>
<evidence type="ECO:0000313" key="3">
    <source>
        <dbReference type="Proteomes" id="UP000075221"/>
    </source>
</evidence>
<dbReference type="PANTHER" id="PTHR12526">
    <property type="entry name" value="GLYCOSYLTRANSFERASE"/>
    <property type="match status" value="1"/>
</dbReference>
<organism evidence="1 3">
    <name type="scientific">Acidipropionibacterium acidipropionici</name>
    <dbReference type="NCBI Taxonomy" id="1748"/>
    <lineage>
        <taxon>Bacteria</taxon>
        <taxon>Bacillati</taxon>
        <taxon>Actinomycetota</taxon>
        <taxon>Actinomycetes</taxon>
        <taxon>Propionibacteriales</taxon>
        <taxon>Propionibacteriaceae</taxon>
        <taxon>Acidipropionibacterium</taxon>
    </lineage>
</organism>
<sequence>MGEASRPVIVLLTSRFPYGPGEQFIESELPHWAQAGVDLVVLPEKNDHPDSPVRPVPPGIDVDARLTHRWEAPGWRSLGLLDALRGPEIYRDLALLRRLGLLDLRHALYVLRTGVQVAVVRRMLRRIVAERGRIDVAYAYWLSVSADAAALERRGGGVRHAVAGSSGVRHAVARAHNADVYEERHPLRFHPLVRQIAPDLDLLLPIASDGGSHAVQRFGFSDQQVRVNRLGVSIPKPTDRCRPTGEGELTVVSVSTMTPFKRLDLLIDALAALSDMRPGTHLTWRHFGAGRLHDELARRVEEVLEPRGVTVEWMGQVTNRELLDWYLEHRVDVLVNTSSSEGIPVSMMEAMARGVPVIGTDVGGVREILAEDWLMDADPTPEQVAGFIAERADAVKDPAVREEMAARIAERYDADANYRRFIATLTDLARRA</sequence>
<gene>
    <name evidence="2" type="ORF">A8L58_13480</name>
    <name evidence="1" type="ORF">AXH35_12030</name>
</gene>
<evidence type="ECO:0000313" key="1">
    <source>
        <dbReference type="EMBL" id="AMS06053.1"/>
    </source>
</evidence>
<keyword evidence="1" id="KW-0808">Transferase</keyword>
<dbReference type="Proteomes" id="UP000178666">
    <property type="component" value="Chromosome"/>
</dbReference>
<dbReference type="RefSeq" id="WP_062819989.1">
    <property type="nucleotide sequence ID" value="NZ_CP014352.1"/>
</dbReference>
<dbReference type="Gene3D" id="3.40.50.2000">
    <property type="entry name" value="Glycogen Phosphorylase B"/>
    <property type="match status" value="2"/>
</dbReference>
<dbReference type="Pfam" id="PF13692">
    <property type="entry name" value="Glyco_trans_1_4"/>
    <property type="match status" value="1"/>
</dbReference>
<dbReference type="GO" id="GO:0016740">
    <property type="term" value="F:transferase activity"/>
    <property type="evidence" value="ECO:0007669"/>
    <property type="project" value="UniProtKB-KW"/>
</dbReference>
<evidence type="ECO:0000313" key="2">
    <source>
        <dbReference type="EMBL" id="AOZ47516.1"/>
    </source>
</evidence>
<dbReference type="EMBL" id="CP014352">
    <property type="protein sequence ID" value="AMS06053.1"/>
    <property type="molecule type" value="Genomic_DNA"/>
</dbReference>
<accession>A0AAC8YG39</accession>
<dbReference type="SUPFAM" id="SSF53756">
    <property type="entry name" value="UDP-Glycosyltransferase/glycogen phosphorylase"/>
    <property type="match status" value="1"/>
</dbReference>
<proteinExistence type="predicted"/>
<dbReference type="Proteomes" id="UP000075221">
    <property type="component" value="Chromosome"/>
</dbReference>